<dbReference type="InterPro" id="IPR044946">
    <property type="entry name" value="Restrct_endonuc_typeI_TRD_sf"/>
</dbReference>
<evidence type="ECO:0000256" key="2">
    <source>
        <dbReference type="ARBA" id="ARBA00010923"/>
    </source>
</evidence>
<dbReference type="RefSeq" id="WP_254290411.1">
    <property type="nucleotide sequence ID" value="NZ_JAMLDY010000026.1"/>
</dbReference>
<dbReference type="EMBL" id="JAMLDY010000026">
    <property type="protein sequence ID" value="MCP3736421.1"/>
    <property type="molecule type" value="Genomic_DNA"/>
</dbReference>
<dbReference type="Gene3D" id="3.90.220.20">
    <property type="entry name" value="DNA methylase specificity domains"/>
    <property type="match status" value="1"/>
</dbReference>
<evidence type="ECO:0000256" key="8">
    <source>
        <dbReference type="ARBA" id="ARBA00023125"/>
    </source>
</evidence>
<evidence type="ECO:0000256" key="1">
    <source>
        <dbReference type="ARBA" id="ARBA00006594"/>
    </source>
</evidence>
<dbReference type="SUPFAM" id="SSF53335">
    <property type="entry name" value="S-adenosyl-L-methionine-dependent methyltransferases"/>
    <property type="match status" value="1"/>
</dbReference>
<dbReference type="InterPro" id="IPR029063">
    <property type="entry name" value="SAM-dependent_MTases_sf"/>
</dbReference>
<keyword evidence="4 12" id="KW-0489">Methyltransferase</keyword>
<dbReference type="GO" id="GO:0009307">
    <property type="term" value="P:DNA restriction-modification system"/>
    <property type="evidence" value="ECO:0007669"/>
    <property type="project" value="UniProtKB-KW"/>
</dbReference>
<reference evidence="12" key="1">
    <citation type="submission" date="2022-05" db="EMBL/GenBank/DDBJ databases">
        <title>Sphingomonas sp. strain RP10 Genome sequencing and assembly.</title>
        <authorList>
            <person name="Kim I."/>
        </authorList>
    </citation>
    <scope>NUCLEOTIDE SEQUENCE</scope>
    <source>
        <strain evidence="12">RP10</strain>
    </source>
</reference>
<evidence type="ECO:0000256" key="9">
    <source>
        <dbReference type="ARBA" id="ARBA00047942"/>
    </source>
</evidence>
<dbReference type="Pfam" id="PF01420">
    <property type="entry name" value="Methylase_S"/>
    <property type="match status" value="1"/>
</dbReference>
<dbReference type="AlphaFoldDB" id="A0A9X2KS72"/>
<keyword evidence="13" id="KW-1185">Reference proteome</keyword>
<dbReference type="PANTHER" id="PTHR42933">
    <property type="entry name" value="SLR6095 PROTEIN"/>
    <property type="match status" value="1"/>
</dbReference>
<name>A0A9X2KS72_9SPHN</name>
<evidence type="ECO:0000256" key="6">
    <source>
        <dbReference type="ARBA" id="ARBA00022691"/>
    </source>
</evidence>
<comment type="similarity">
    <text evidence="2">Belongs to the type-I restriction system S methylase family.</text>
</comment>
<evidence type="ECO:0000259" key="11">
    <source>
        <dbReference type="Pfam" id="PF02384"/>
    </source>
</evidence>
<comment type="catalytic activity">
    <reaction evidence="9">
        <text>a 2'-deoxyadenosine in DNA + S-adenosyl-L-methionine = an N(6)-methyl-2'-deoxyadenosine in DNA + S-adenosyl-L-homocysteine + H(+)</text>
        <dbReference type="Rhea" id="RHEA:15197"/>
        <dbReference type="Rhea" id="RHEA-COMP:12418"/>
        <dbReference type="Rhea" id="RHEA-COMP:12419"/>
        <dbReference type="ChEBI" id="CHEBI:15378"/>
        <dbReference type="ChEBI" id="CHEBI:57856"/>
        <dbReference type="ChEBI" id="CHEBI:59789"/>
        <dbReference type="ChEBI" id="CHEBI:90615"/>
        <dbReference type="ChEBI" id="CHEBI:90616"/>
        <dbReference type="EC" id="2.1.1.72"/>
    </reaction>
</comment>
<protein>
    <recommendedName>
        <fullName evidence="3">site-specific DNA-methyltransferase (adenine-specific)</fullName>
        <ecNumber evidence="3">2.1.1.72</ecNumber>
    </recommendedName>
</protein>
<dbReference type="Gene3D" id="3.40.50.150">
    <property type="entry name" value="Vaccinia Virus protein VP39"/>
    <property type="match status" value="1"/>
</dbReference>
<dbReference type="PRINTS" id="PR00507">
    <property type="entry name" value="N12N6MTFRASE"/>
</dbReference>
<evidence type="ECO:0000313" key="12">
    <source>
        <dbReference type="EMBL" id="MCP3736421.1"/>
    </source>
</evidence>
<dbReference type="InterPro" id="IPR000055">
    <property type="entry name" value="Restrct_endonuc_typeI_TRD"/>
</dbReference>
<evidence type="ECO:0000256" key="3">
    <source>
        <dbReference type="ARBA" id="ARBA00011900"/>
    </source>
</evidence>
<proteinExistence type="inferred from homology"/>
<dbReference type="PANTHER" id="PTHR42933:SF4">
    <property type="entry name" value="TYPE I RESTRICTION ENZYME ECOKI METHYLASE SUBUNIT"/>
    <property type="match status" value="1"/>
</dbReference>
<keyword evidence="8" id="KW-0238">DNA-binding</keyword>
<dbReference type="GO" id="GO:0032259">
    <property type="term" value="P:methylation"/>
    <property type="evidence" value="ECO:0007669"/>
    <property type="project" value="UniProtKB-KW"/>
</dbReference>
<accession>A0A9X2KS72</accession>
<dbReference type="GO" id="GO:0003677">
    <property type="term" value="F:DNA binding"/>
    <property type="evidence" value="ECO:0007669"/>
    <property type="project" value="UniProtKB-KW"/>
</dbReference>
<evidence type="ECO:0000259" key="10">
    <source>
        <dbReference type="Pfam" id="PF01420"/>
    </source>
</evidence>
<dbReference type="Proteomes" id="UP001139486">
    <property type="component" value="Unassembled WGS sequence"/>
</dbReference>
<keyword evidence="6" id="KW-0949">S-adenosyl-L-methionine</keyword>
<feature type="domain" description="Type I restriction modification DNA specificity" evidence="10">
    <location>
        <begin position="587"/>
        <end position="749"/>
    </location>
</feature>
<comment type="similarity">
    <text evidence="1">Belongs to the N(4)/N(6)-methyltransferase family.</text>
</comment>
<keyword evidence="7" id="KW-0680">Restriction system</keyword>
<sequence length="766" mass="86073">MRDLTDPLESATRKRIDANLDNLGWACDERSAECNVYTERPKTRDQKALLKGAQPDYVLYESGTDTPIAIIEAKRSGQSLVDALRQAIELYAKPLGVPIVFVADGSFVEAHDLRDGHRLRIDGEDITAFLSERDLLRFIDQGSSIATPEVIRHTKQELISSFGAANDLLRKEGLREGLERFTEFSNLLFLKLISEIEADREANGEPRILAKKYCWDAFKDKPADEMLDYINDTVLPRLVRDYNHTGDVFQTSLAIKTPKTLKKIVDRLSKLQLLNTDSDIKGDAFEYFLRNSISVGNDLGEYFTPRHIVKLAVDLVDPLFEETVYDPTCGTGGFLIQAFRHIKGKVKNTPANMKILKEDTIFGREITATAKVAKMNMIIIGDGHNNVEQMDSLSKPVREQYDVVLANFPFSQTTDFSGLYGYETDNANPVFLQHIIDALKNGGRAGVVVPEGVLFDESTPNVNVRRRLLETCELEAVISLHEFVFRPYTGQPTSLLIFKKGKPTKSVWFFDVIDDGFEKSTRKLGRRPVIANDLPLLRQLWTDRTHSDRSFSVDIDTIRTNGFKLTIDEFRDRYANPDWVELGGPDGVCDIVIGGTPDTKNRSYYGGEHLFVKIGDMTNSEGMFIHETEDRLTDAGVTHSNVKLIPEGTVLFSFKLSIGRVAITGRPMYTNEAIAAFIPRDDRVLPKYLYYILPRIPVPGARKAAKGKTSSKGRLANAKIPLPTIAEQQALIDMMEGHDAEVARLKAKIGERLMRAEEEFRVRALA</sequence>
<evidence type="ECO:0000256" key="5">
    <source>
        <dbReference type="ARBA" id="ARBA00022679"/>
    </source>
</evidence>
<dbReference type="GO" id="GO:0009007">
    <property type="term" value="F:site-specific DNA-methyltransferase (adenine-specific) activity"/>
    <property type="evidence" value="ECO:0007669"/>
    <property type="project" value="UniProtKB-EC"/>
</dbReference>
<gene>
    <name evidence="12" type="ORF">M9979_16260</name>
</gene>
<keyword evidence="5" id="KW-0808">Transferase</keyword>
<dbReference type="InterPro" id="IPR003356">
    <property type="entry name" value="DNA_methylase_A-5"/>
</dbReference>
<evidence type="ECO:0000313" key="13">
    <source>
        <dbReference type="Proteomes" id="UP001139486"/>
    </source>
</evidence>
<dbReference type="CDD" id="cd17244">
    <property type="entry name" value="RMtype1_S_Apa101655I-TRD2-CR2_like"/>
    <property type="match status" value="1"/>
</dbReference>
<dbReference type="SUPFAM" id="SSF116734">
    <property type="entry name" value="DNA methylase specificity domain"/>
    <property type="match status" value="1"/>
</dbReference>
<evidence type="ECO:0000256" key="7">
    <source>
        <dbReference type="ARBA" id="ARBA00022747"/>
    </source>
</evidence>
<dbReference type="EC" id="2.1.1.72" evidence="3"/>
<feature type="domain" description="DNA methylase adenine-specific" evidence="11">
    <location>
        <begin position="277"/>
        <end position="571"/>
    </location>
</feature>
<dbReference type="InterPro" id="IPR038333">
    <property type="entry name" value="T1MK-like_N_sf"/>
</dbReference>
<evidence type="ECO:0000256" key="4">
    <source>
        <dbReference type="ARBA" id="ARBA00022603"/>
    </source>
</evidence>
<dbReference type="Pfam" id="PF02384">
    <property type="entry name" value="N6_Mtase"/>
    <property type="match status" value="1"/>
</dbReference>
<dbReference type="InterPro" id="IPR051537">
    <property type="entry name" value="DNA_Adenine_Mtase"/>
</dbReference>
<organism evidence="12 13">
    <name type="scientific">Sphingomonas liriopis</name>
    <dbReference type="NCBI Taxonomy" id="2949094"/>
    <lineage>
        <taxon>Bacteria</taxon>
        <taxon>Pseudomonadati</taxon>
        <taxon>Pseudomonadota</taxon>
        <taxon>Alphaproteobacteria</taxon>
        <taxon>Sphingomonadales</taxon>
        <taxon>Sphingomonadaceae</taxon>
        <taxon>Sphingomonas</taxon>
    </lineage>
</organism>
<comment type="caution">
    <text evidence="12">The sequence shown here is derived from an EMBL/GenBank/DDBJ whole genome shotgun (WGS) entry which is preliminary data.</text>
</comment>
<dbReference type="Gene3D" id="1.20.1260.30">
    <property type="match status" value="1"/>
</dbReference>
<dbReference type="Gene3D" id="3.90.1570.30">
    <property type="match status" value="1"/>
</dbReference>
<dbReference type="GO" id="GO:0008170">
    <property type="term" value="F:N-methyltransferase activity"/>
    <property type="evidence" value="ECO:0007669"/>
    <property type="project" value="InterPro"/>
</dbReference>